<evidence type="ECO:0000313" key="6">
    <source>
        <dbReference type="Proteomes" id="UP000694844"/>
    </source>
</evidence>
<dbReference type="KEGG" id="cvn:111132500"/>
<dbReference type="OrthoDB" id="6054682at2759"/>
<evidence type="ECO:0000256" key="2">
    <source>
        <dbReference type="PROSITE-ProRule" id="PRU00024"/>
    </source>
</evidence>
<keyword evidence="1" id="KW-0677">Repeat</keyword>
<dbReference type="GeneID" id="111132500"/>
<dbReference type="InterPro" id="IPR001258">
    <property type="entry name" value="NHL_repeat"/>
</dbReference>
<dbReference type="PANTHER" id="PTHR25462:SF296">
    <property type="entry name" value="MEIOTIC P26, ISOFORM F"/>
    <property type="match status" value="1"/>
</dbReference>
<dbReference type="SUPFAM" id="SSF101898">
    <property type="entry name" value="NHL repeat"/>
    <property type="match status" value="1"/>
</dbReference>
<proteinExistence type="predicted"/>
<feature type="domain" description="B box-type" evidence="5">
    <location>
        <begin position="15"/>
        <end position="56"/>
    </location>
</feature>
<dbReference type="AlphaFoldDB" id="A0A8B8E8M2"/>
<name>A0A8B8E8M2_CRAVI</name>
<keyword evidence="2" id="KW-0862">Zinc</keyword>
<keyword evidence="6" id="KW-1185">Reference proteome</keyword>
<accession>A0A8B8E8M2</accession>
<gene>
    <name evidence="7" type="primary">LOC111132500</name>
</gene>
<evidence type="ECO:0000259" key="5">
    <source>
        <dbReference type="PROSITE" id="PS50119"/>
    </source>
</evidence>
<dbReference type="InterPro" id="IPR011042">
    <property type="entry name" value="6-blade_b-propeller_TolB-like"/>
</dbReference>
<reference evidence="7" key="1">
    <citation type="submission" date="2025-08" db="UniProtKB">
        <authorList>
            <consortium name="RefSeq"/>
        </authorList>
    </citation>
    <scope>IDENTIFICATION</scope>
    <source>
        <tissue evidence="7">Whole sample</tissue>
    </source>
</reference>
<keyword evidence="2" id="KW-0479">Metal-binding</keyword>
<keyword evidence="4" id="KW-0175">Coiled coil</keyword>
<organism evidence="6 7">
    <name type="scientific">Crassostrea virginica</name>
    <name type="common">Eastern oyster</name>
    <dbReference type="NCBI Taxonomy" id="6565"/>
    <lineage>
        <taxon>Eukaryota</taxon>
        <taxon>Metazoa</taxon>
        <taxon>Spiralia</taxon>
        <taxon>Lophotrochozoa</taxon>
        <taxon>Mollusca</taxon>
        <taxon>Bivalvia</taxon>
        <taxon>Autobranchia</taxon>
        <taxon>Pteriomorphia</taxon>
        <taxon>Ostreida</taxon>
        <taxon>Ostreoidea</taxon>
        <taxon>Ostreidae</taxon>
        <taxon>Crassostrea</taxon>
    </lineage>
</organism>
<evidence type="ECO:0000256" key="1">
    <source>
        <dbReference type="ARBA" id="ARBA00022737"/>
    </source>
</evidence>
<protein>
    <submittedName>
        <fullName evidence="7">Uncharacterized protein LOC111132500</fullName>
    </submittedName>
</protein>
<dbReference type="PROSITE" id="PS51125">
    <property type="entry name" value="NHL"/>
    <property type="match status" value="1"/>
</dbReference>
<dbReference type="Gene3D" id="2.120.10.30">
    <property type="entry name" value="TolB, C-terminal domain"/>
    <property type="match status" value="1"/>
</dbReference>
<dbReference type="InterPro" id="IPR047153">
    <property type="entry name" value="TRIM45/56/19-like"/>
</dbReference>
<dbReference type="Gene3D" id="3.30.160.60">
    <property type="entry name" value="Classic Zinc Finger"/>
    <property type="match status" value="1"/>
</dbReference>
<evidence type="ECO:0000313" key="7">
    <source>
        <dbReference type="RefSeq" id="XP_022336024.1"/>
    </source>
</evidence>
<feature type="repeat" description="NHL" evidence="3">
    <location>
        <begin position="278"/>
        <end position="303"/>
    </location>
</feature>
<dbReference type="SUPFAM" id="SSF57845">
    <property type="entry name" value="B-box zinc-binding domain"/>
    <property type="match status" value="1"/>
</dbReference>
<sequence>MANKEEEFPLGTPQEHALICEKHDLRPIDVTCEDCEEFICSKCAKEDHKDHDWDTISTAATIRTRGLLKAMTKIEEKDIQQIDEHIQKASQQMEENKKRYESQVLKLQKHYDAMVEMLDKIKKKREKILRDSLERKNADMSKAKSSLEEKKKKVLQGVKSIKEEGSTMTDIILIKTHRELTKLISTEVDYKQKFDFLLRHEGGDINEAMLESMMGQTFDAEQITVTETDSFQGGEEAIFVLEATNESSCLLSNAKFENVVQFSKSGMKEKQFTVSVFGVCVTDNNEVYVSDVKNMSISCLSPSGSVSPVFSTAPLTPWGICQTMDDGLLITLWDTESDPYQPNSDSRRLVRHVTLTGDVIREYEYQEDGQTRLFTLPRRVTQNGNTDICVINAPRNTTSELLILSFSGSLKSVYPKQEHRHNFSLTDVVCDSYHNIIVSEEKKRSVHLLSSDGEFMRYLLTENQINNPSSMSLKKSTLWISDYKGRVKVFQYNRIPKSS</sequence>
<dbReference type="InterPro" id="IPR000315">
    <property type="entry name" value="Znf_B-box"/>
</dbReference>
<dbReference type="CDD" id="cd19756">
    <property type="entry name" value="Bbox2"/>
    <property type="match status" value="1"/>
</dbReference>
<dbReference type="GO" id="GO:0008270">
    <property type="term" value="F:zinc ion binding"/>
    <property type="evidence" value="ECO:0007669"/>
    <property type="project" value="UniProtKB-KW"/>
</dbReference>
<feature type="coiled-coil region" evidence="4">
    <location>
        <begin position="79"/>
        <end position="164"/>
    </location>
</feature>
<keyword evidence="2" id="KW-0863">Zinc-finger</keyword>
<dbReference type="Proteomes" id="UP000694844">
    <property type="component" value="Chromosome 5"/>
</dbReference>
<evidence type="ECO:0000256" key="4">
    <source>
        <dbReference type="SAM" id="Coils"/>
    </source>
</evidence>
<dbReference type="PANTHER" id="PTHR25462">
    <property type="entry name" value="BONUS, ISOFORM C-RELATED"/>
    <property type="match status" value="1"/>
</dbReference>
<dbReference type="PROSITE" id="PS50119">
    <property type="entry name" value="ZF_BBOX"/>
    <property type="match status" value="1"/>
</dbReference>
<dbReference type="RefSeq" id="XP_022336024.1">
    <property type="nucleotide sequence ID" value="XM_022480316.1"/>
</dbReference>
<dbReference type="Pfam" id="PF00643">
    <property type="entry name" value="zf-B_box"/>
    <property type="match status" value="1"/>
</dbReference>
<evidence type="ECO:0000256" key="3">
    <source>
        <dbReference type="PROSITE-ProRule" id="PRU00504"/>
    </source>
</evidence>